<dbReference type="EMBL" id="JAMQJZ010000008">
    <property type="protein sequence ID" value="MDC3420994.1"/>
    <property type="molecule type" value="Genomic_DNA"/>
</dbReference>
<dbReference type="InterPro" id="IPR011008">
    <property type="entry name" value="Dimeric_a/b-barrel"/>
</dbReference>
<keyword evidence="2" id="KW-0503">Monooxygenase</keyword>
<dbReference type="Proteomes" id="UP001145072">
    <property type="component" value="Unassembled WGS sequence"/>
</dbReference>
<comment type="caution">
    <text evidence="2">The sequence shown here is derived from an EMBL/GenBank/DDBJ whole genome shotgun (WGS) entry which is preliminary data.</text>
</comment>
<dbReference type="Pfam" id="PF03992">
    <property type="entry name" value="ABM"/>
    <property type="match status" value="1"/>
</dbReference>
<name>A0A9X3WPI4_9BACI</name>
<proteinExistence type="predicted"/>
<accession>A0A9X3WPI4</accession>
<dbReference type="PANTHER" id="PTHR34474:SF2">
    <property type="entry name" value="SIGNAL TRANSDUCTION PROTEIN TRAP"/>
    <property type="match status" value="1"/>
</dbReference>
<dbReference type="Gene3D" id="3.30.70.100">
    <property type="match status" value="1"/>
</dbReference>
<dbReference type="InterPro" id="IPR050404">
    <property type="entry name" value="Heme-degrading_MO"/>
</dbReference>
<feature type="domain" description="ABM" evidence="1">
    <location>
        <begin position="62"/>
        <end position="151"/>
    </location>
</feature>
<dbReference type="PANTHER" id="PTHR34474">
    <property type="entry name" value="SIGNAL TRANSDUCTION PROTEIN TRAP"/>
    <property type="match status" value="1"/>
</dbReference>
<evidence type="ECO:0000259" key="1">
    <source>
        <dbReference type="PROSITE" id="PS51725"/>
    </source>
</evidence>
<dbReference type="RefSeq" id="WP_259867527.1">
    <property type="nucleotide sequence ID" value="NZ_JAMQJZ010000008.1"/>
</dbReference>
<reference evidence="2" key="1">
    <citation type="submission" date="2022-06" db="EMBL/GenBank/DDBJ databases">
        <title>Aquibacillus sp. a new bacterium isolated from soil saline samples.</title>
        <authorList>
            <person name="Galisteo C."/>
            <person name="De La Haba R."/>
            <person name="Sanchez-Porro C."/>
            <person name="Ventosa A."/>
        </authorList>
    </citation>
    <scope>NUCLEOTIDE SEQUENCE</scope>
    <source>
        <strain evidence="2">JCM 12387</strain>
    </source>
</reference>
<gene>
    <name evidence="2" type="ORF">NC661_11495</name>
</gene>
<protein>
    <submittedName>
        <fullName evidence="2">Antibiotic biosynthesis monooxygenase</fullName>
    </submittedName>
</protein>
<dbReference type="InterPro" id="IPR007138">
    <property type="entry name" value="ABM_dom"/>
</dbReference>
<dbReference type="AlphaFoldDB" id="A0A9X3WPI4"/>
<evidence type="ECO:0000313" key="3">
    <source>
        <dbReference type="Proteomes" id="UP001145072"/>
    </source>
</evidence>
<keyword evidence="3" id="KW-1185">Reference proteome</keyword>
<keyword evidence="2" id="KW-0560">Oxidoreductase</keyword>
<dbReference type="PROSITE" id="PS51725">
    <property type="entry name" value="ABM"/>
    <property type="match status" value="1"/>
</dbReference>
<sequence length="165" mass="19206">MNIYISQQNQNQQKVPPLKMEGFEQTIYLYETDRATDEDITGIDQKAYEVIDATGTMKAPSFAVFNNIPVTEDGRSQFEKRFLNRARKIEHEPGFVAIRVCRPLHSDTYVVITLWKSQTDYEEWRQSSAYKHAHKKRGTSEGIDQQQPQIFPRPSFVETYHVSTT</sequence>
<organism evidence="2 3">
    <name type="scientific">Aquibacillus koreensis</name>
    <dbReference type="NCBI Taxonomy" id="279446"/>
    <lineage>
        <taxon>Bacteria</taxon>
        <taxon>Bacillati</taxon>
        <taxon>Bacillota</taxon>
        <taxon>Bacilli</taxon>
        <taxon>Bacillales</taxon>
        <taxon>Bacillaceae</taxon>
        <taxon>Aquibacillus</taxon>
    </lineage>
</organism>
<dbReference type="GO" id="GO:0004497">
    <property type="term" value="F:monooxygenase activity"/>
    <property type="evidence" value="ECO:0007669"/>
    <property type="project" value="UniProtKB-KW"/>
</dbReference>
<evidence type="ECO:0000313" key="2">
    <source>
        <dbReference type="EMBL" id="MDC3420994.1"/>
    </source>
</evidence>
<dbReference type="SUPFAM" id="SSF54909">
    <property type="entry name" value="Dimeric alpha+beta barrel"/>
    <property type="match status" value="1"/>
</dbReference>